<accession>A0A2W7UMH2</accession>
<comment type="caution">
    <text evidence="1">The sequence shown here is derived from an EMBL/GenBank/DDBJ whole genome shotgun (WGS) entry which is preliminary data.</text>
</comment>
<dbReference type="AlphaFoldDB" id="A0A2W7UMH2"/>
<dbReference type="EMBL" id="QKXH01000002">
    <property type="protein sequence ID" value="PZX94575.1"/>
    <property type="molecule type" value="Genomic_DNA"/>
</dbReference>
<evidence type="ECO:0000313" key="2">
    <source>
        <dbReference type="Proteomes" id="UP000249177"/>
    </source>
</evidence>
<name>A0A2W7UMH2_9FLAO</name>
<reference evidence="1 2" key="1">
    <citation type="submission" date="2018-06" db="EMBL/GenBank/DDBJ databases">
        <title>Flavobacterium sp IMCC34762, genome.</title>
        <authorList>
            <person name="Joung Y."/>
            <person name="Cho J."/>
            <person name="Song J."/>
        </authorList>
    </citation>
    <scope>NUCLEOTIDE SEQUENCE [LARGE SCALE GENOMIC DNA]</scope>
    <source>
        <strain evidence="1 2">IMCC34762</strain>
    </source>
</reference>
<organism evidence="1 2">
    <name type="scientific">Flavobacterium aquariorum</name>
    <dbReference type="NCBI Taxonomy" id="2217670"/>
    <lineage>
        <taxon>Bacteria</taxon>
        <taxon>Pseudomonadati</taxon>
        <taxon>Bacteroidota</taxon>
        <taxon>Flavobacteriia</taxon>
        <taxon>Flavobacteriales</taxon>
        <taxon>Flavobacteriaceae</taxon>
        <taxon>Flavobacterium</taxon>
    </lineage>
</organism>
<protein>
    <submittedName>
        <fullName evidence="1">Uncharacterized protein</fullName>
    </submittedName>
</protein>
<gene>
    <name evidence="1" type="ORF">DOS84_03185</name>
</gene>
<evidence type="ECO:0000313" key="1">
    <source>
        <dbReference type="EMBL" id="PZX94575.1"/>
    </source>
</evidence>
<dbReference type="Proteomes" id="UP000249177">
    <property type="component" value="Unassembled WGS sequence"/>
</dbReference>
<proteinExistence type="predicted"/>
<keyword evidence="2" id="KW-1185">Reference proteome</keyword>
<sequence>MRNYYFLVEFIYEIGVLKYYISGLAPMEVKILPIFLREIEADSGSTAVVKNHCRATKKNTSHLNSAFIMITC</sequence>